<dbReference type="Proteomes" id="UP000814140">
    <property type="component" value="Unassembled WGS sequence"/>
</dbReference>
<gene>
    <name evidence="1" type="ORF">BV25DRAFT_1839774</name>
</gene>
<proteinExistence type="predicted"/>
<organism evidence="1 2">
    <name type="scientific">Artomyces pyxidatus</name>
    <dbReference type="NCBI Taxonomy" id="48021"/>
    <lineage>
        <taxon>Eukaryota</taxon>
        <taxon>Fungi</taxon>
        <taxon>Dikarya</taxon>
        <taxon>Basidiomycota</taxon>
        <taxon>Agaricomycotina</taxon>
        <taxon>Agaricomycetes</taxon>
        <taxon>Russulales</taxon>
        <taxon>Auriscalpiaceae</taxon>
        <taxon>Artomyces</taxon>
    </lineage>
</organism>
<comment type="caution">
    <text evidence="1">The sequence shown here is derived from an EMBL/GenBank/DDBJ whole genome shotgun (WGS) entry which is preliminary data.</text>
</comment>
<accession>A0ACB8SVH5</accession>
<evidence type="ECO:0000313" key="1">
    <source>
        <dbReference type="EMBL" id="KAI0060243.1"/>
    </source>
</evidence>
<name>A0ACB8SVH5_9AGAM</name>
<sequence length="494" mass="54827">MASTCSDYDKDGRACPCRRHKQYPDYQPGQPDYCVNCGHYDTCHPLSEETVVERKPPARTSVSDMVSKLKNDLLRSSGLGSLEAAAREETNAGLRGQDGRLSGKAKGKGKSRGTAAQVKSKANADEKKSFVGTVVMIPWGLQVELKERKHTSKPIKQYEMNRTTSPHRGEIEEFTRHGLAVCKGPDNEDISFTTNMDASDIDTYLRQLFPDVFQYLDETFPLAAGKVHWVILVKGQRTLVIVDKPNPTARDVLQARWPASKKWDEQTSKHEIPEEVYEGWGDEQASMTEVEDNQDVEERSDDGFHSFDDSSDSSIKFVSQPRTLKTKGKGYQKSVPEKAGLSKKRAITLETDTEDEVQASARDKVQAPKRRKVTITTSLASLNLSNEIEQREASIVPGELGDISEQAMHPPSPEFELSLPLLLASTSSTAPTHLHDMTSGPVASTSHISTPNWQTSPFVAEPGHAATQSSVPRRNIRKPKNFLSLTQPKRNPWA</sequence>
<reference evidence="1" key="2">
    <citation type="journal article" date="2022" name="New Phytol.">
        <title>Evolutionary transition to the ectomycorrhizal habit in the genomes of a hyperdiverse lineage of mushroom-forming fungi.</title>
        <authorList>
            <person name="Looney B."/>
            <person name="Miyauchi S."/>
            <person name="Morin E."/>
            <person name="Drula E."/>
            <person name="Courty P.E."/>
            <person name="Kohler A."/>
            <person name="Kuo A."/>
            <person name="LaButti K."/>
            <person name="Pangilinan J."/>
            <person name="Lipzen A."/>
            <person name="Riley R."/>
            <person name="Andreopoulos W."/>
            <person name="He G."/>
            <person name="Johnson J."/>
            <person name="Nolan M."/>
            <person name="Tritt A."/>
            <person name="Barry K.W."/>
            <person name="Grigoriev I.V."/>
            <person name="Nagy L.G."/>
            <person name="Hibbett D."/>
            <person name="Henrissat B."/>
            <person name="Matheny P.B."/>
            <person name="Labbe J."/>
            <person name="Martin F.M."/>
        </authorList>
    </citation>
    <scope>NUCLEOTIDE SEQUENCE</scope>
    <source>
        <strain evidence="1">HHB10654</strain>
    </source>
</reference>
<evidence type="ECO:0000313" key="2">
    <source>
        <dbReference type="Proteomes" id="UP000814140"/>
    </source>
</evidence>
<protein>
    <submittedName>
        <fullName evidence="1">Uncharacterized protein</fullName>
    </submittedName>
</protein>
<keyword evidence="2" id="KW-1185">Reference proteome</keyword>
<dbReference type="EMBL" id="MU277220">
    <property type="protein sequence ID" value="KAI0060243.1"/>
    <property type="molecule type" value="Genomic_DNA"/>
</dbReference>
<reference evidence="1" key="1">
    <citation type="submission" date="2021-03" db="EMBL/GenBank/DDBJ databases">
        <authorList>
            <consortium name="DOE Joint Genome Institute"/>
            <person name="Ahrendt S."/>
            <person name="Looney B.P."/>
            <person name="Miyauchi S."/>
            <person name="Morin E."/>
            <person name="Drula E."/>
            <person name="Courty P.E."/>
            <person name="Chicoki N."/>
            <person name="Fauchery L."/>
            <person name="Kohler A."/>
            <person name="Kuo A."/>
            <person name="Labutti K."/>
            <person name="Pangilinan J."/>
            <person name="Lipzen A."/>
            <person name="Riley R."/>
            <person name="Andreopoulos W."/>
            <person name="He G."/>
            <person name="Johnson J."/>
            <person name="Barry K.W."/>
            <person name="Grigoriev I.V."/>
            <person name="Nagy L."/>
            <person name="Hibbett D."/>
            <person name="Henrissat B."/>
            <person name="Matheny P.B."/>
            <person name="Labbe J."/>
            <person name="Martin F."/>
        </authorList>
    </citation>
    <scope>NUCLEOTIDE SEQUENCE</scope>
    <source>
        <strain evidence="1">HHB10654</strain>
    </source>
</reference>